<reference evidence="3" key="1">
    <citation type="submission" date="2021-12" db="EMBL/GenBank/DDBJ databases">
        <title>Convergent genome expansion in fungi linked to evolution of root-endophyte symbiosis.</title>
        <authorList>
            <consortium name="DOE Joint Genome Institute"/>
            <person name="Ke Y.-H."/>
            <person name="Bonito G."/>
            <person name="Liao H.-L."/>
            <person name="Looney B."/>
            <person name="Rojas-Flechas A."/>
            <person name="Nash J."/>
            <person name="Hameed K."/>
            <person name="Schadt C."/>
            <person name="Martin F."/>
            <person name="Crous P.W."/>
            <person name="Miettinen O."/>
            <person name="Magnuson J.K."/>
            <person name="Labbe J."/>
            <person name="Jacobson D."/>
            <person name="Doktycz M.J."/>
            <person name="Veneault-Fourrey C."/>
            <person name="Kuo A."/>
            <person name="Mondo S."/>
            <person name="Calhoun S."/>
            <person name="Riley R."/>
            <person name="Ohm R."/>
            <person name="LaButti K."/>
            <person name="Andreopoulos B."/>
            <person name="Pangilinan J."/>
            <person name="Nolan M."/>
            <person name="Tritt A."/>
            <person name="Clum A."/>
            <person name="Lipzen A."/>
            <person name="Daum C."/>
            <person name="Barry K."/>
            <person name="Grigoriev I.V."/>
            <person name="Vilgalys R."/>
        </authorList>
    </citation>
    <scope>NUCLEOTIDE SEQUENCE</scope>
    <source>
        <strain evidence="3">PMI_201</strain>
    </source>
</reference>
<feature type="compositionally biased region" description="Basic and acidic residues" evidence="1">
    <location>
        <begin position="32"/>
        <end position="56"/>
    </location>
</feature>
<dbReference type="AlphaFoldDB" id="A0AAD4KUF1"/>
<evidence type="ECO:0000313" key="4">
    <source>
        <dbReference type="Proteomes" id="UP001201262"/>
    </source>
</evidence>
<name>A0AAD4KUF1_9EURO</name>
<feature type="region of interest" description="Disordered" evidence="1">
    <location>
        <begin position="1"/>
        <end position="66"/>
    </location>
</feature>
<sequence length="66" mass="7337">MTRGNQRENDRKKALEKAGKAKNKNTMSGSEFAREKEKVAAIMQEKQRKALEKKSTEATGGGAKKK</sequence>
<keyword evidence="4" id="KW-1185">Reference proteome</keyword>
<comment type="caution">
    <text evidence="3">The sequence shown here is derived from an EMBL/GenBank/DDBJ whole genome shotgun (WGS) entry which is preliminary data.</text>
</comment>
<dbReference type="Pfam" id="PF04419">
    <property type="entry name" value="SERF-like_N"/>
    <property type="match status" value="1"/>
</dbReference>
<dbReference type="EMBL" id="JAJTJA010000006">
    <property type="protein sequence ID" value="KAH8697270.1"/>
    <property type="molecule type" value="Genomic_DNA"/>
</dbReference>
<feature type="domain" description="Small EDRK-rich factor-like N-terminal" evidence="2">
    <location>
        <begin position="1"/>
        <end position="36"/>
    </location>
</feature>
<feature type="compositionally biased region" description="Basic and acidic residues" evidence="1">
    <location>
        <begin position="1"/>
        <end position="19"/>
    </location>
</feature>
<organism evidence="3 4">
    <name type="scientific">Talaromyces proteolyticus</name>
    <dbReference type="NCBI Taxonomy" id="1131652"/>
    <lineage>
        <taxon>Eukaryota</taxon>
        <taxon>Fungi</taxon>
        <taxon>Dikarya</taxon>
        <taxon>Ascomycota</taxon>
        <taxon>Pezizomycotina</taxon>
        <taxon>Eurotiomycetes</taxon>
        <taxon>Eurotiomycetidae</taxon>
        <taxon>Eurotiales</taxon>
        <taxon>Trichocomaceae</taxon>
        <taxon>Talaromyces</taxon>
        <taxon>Talaromyces sect. Bacilispori</taxon>
    </lineage>
</organism>
<evidence type="ECO:0000259" key="2">
    <source>
        <dbReference type="Pfam" id="PF04419"/>
    </source>
</evidence>
<dbReference type="GeneID" id="70250674"/>
<dbReference type="InterPro" id="IPR007513">
    <property type="entry name" value="SERF-like_N"/>
</dbReference>
<evidence type="ECO:0000256" key="1">
    <source>
        <dbReference type="SAM" id="MobiDB-lite"/>
    </source>
</evidence>
<protein>
    <recommendedName>
        <fullName evidence="2">Small EDRK-rich factor-like N-terminal domain-containing protein</fullName>
    </recommendedName>
</protein>
<proteinExistence type="predicted"/>
<dbReference type="Proteomes" id="UP001201262">
    <property type="component" value="Unassembled WGS sequence"/>
</dbReference>
<gene>
    <name evidence="3" type="ORF">BGW36DRAFT_427236</name>
</gene>
<dbReference type="RefSeq" id="XP_046071971.1">
    <property type="nucleotide sequence ID" value="XM_046220387.1"/>
</dbReference>
<evidence type="ECO:0000313" key="3">
    <source>
        <dbReference type="EMBL" id="KAH8697270.1"/>
    </source>
</evidence>
<accession>A0AAD4KUF1</accession>